<proteinExistence type="predicted"/>
<dbReference type="InterPro" id="IPR027370">
    <property type="entry name" value="Znf-RING_euk"/>
</dbReference>
<dbReference type="GO" id="GO:0005737">
    <property type="term" value="C:cytoplasm"/>
    <property type="evidence" value="ECO:0007669"/>
    <property type="project" value="UniProtKB-ARBA"/>
</dbReference>
<dbReference type="PROSITE" id="PS00518">
    <property type="entry name" value="ZF_RING_1"/>
    <property type="match status" value="1"/>
</dbReference>
<dbReference type="InterPro" id="IPR003879">
    <property type="entry name" value="Butyrophylin_SPRY"/>
</dbReference>
<dbReference type="AlphaFoldDB" id="A0ABD0W205"/>
<keyword evidence="7" id="KW-0175">Coiled coil</keyword>
<dbReference type="InterPro" id="IPR001841">
    <property type="entry name" value="Znf_RING"/>
</dbReference>
<keyword evidence="1" id="KW-0399">Innate immunity</keyword>
<dbReference type="InterPro" id="IPR003877">
    <property type="entry name" value="SPRY_dom"/>
</dbReference>
<dbReference type="SUPFAM" id="SSF57850">
    <property type="entry name" value="RING/U-box"/>
    <property type="match status" value="1"/>
</dbReference>
<evidence type="ECO:0000259" key="10">
    <source>
        <dbReference type="PROSITE" id="PS50188"/>
    </source>
</evidence>
<organism evidence="11 12">
    <name type="scientific">Umbra pygmaea</name>
    <name type="common">Eastern mudminnow</name>
    <dbReference type="NCBI Taxonomy" id="75934"/>
    <lineage>
        <taxon>Eukaryota</taxon>
        <taxon>Metazoa</taxon>
        <taxon>Chordata</taxon>
        <taxon>Craniata</taxon>
        <taxon>Vertebrata</taxon>
        <taxon>Euteleostomi</taxon>
        <taxon>Actinopterygii</taxon>
        <taxon>Neopterygii</taxon>
        <taxon>Teleostei</taxon>
        <taxon>Protacanthopterygii</taxon>
        <taxon>Esociformes</taxon>
        <taxon>Umbridae</taxon>
        <taxon>Umbra</taxon>
    </lineage>
</organism>
<dbReference type="CDD" id="cd13733">
    <property type="entry name" value="SPRY_PRY_C-I_1"/>
    <property type="match status" value="1"/>
</dbReference>
<reference evidence="11 12" key="1">
    <citation type="submission" date="2024-06" db="EMBL/GenBank/DDBJ databases">
        <authorList>
            <person name="Pan Q."/>
            <person name="Wen M."/>
            <person name="Jouanno E."/>
            <person name="Zahm M."/>
            <person name="Klopp C."/>
            <person name="Cabau C."/>
            <person name="Louis A."/>
            <person name="Berthelot C."/>
            <person name="Parey E."/>
            <person name="Roest Crollius H."/>
            <person name="Montfort J."/>
            <person name="Robinson-Rechavi M."/>
            <person name="Bouchez O."/>
            <person name="Lampietro C."/>
            <person name="Lopez Roques C."/>
            <person name="Donnadieu C."/>
            <person name="Postlethwait J."/>
            <person name="Bobe J."/>
            <person name="Verreycken H."/>
            <person name="Guiguen Y."/>
        </authorList>
    </citation>
    <scope>NUCLEOTIDE SEQUENCE [LARGE SCALE GENOMIC DNA]</scope>
    <source>
        <strain evidence="11">Up_M1</strain>
        <tissue evidence="11">Testis</tissue>
    </source>
</reference>
<dbReference type="Pfam" id="PF00622">
    <property type="entry name" value="SPRY"/>
    <property type="match status" value="1"/>
</dbReference>
<name>A0ABD0W205_UMBPY</name>
<dbReference type="InterPro" id="IPR017907">
    <property type="entry name" value="Znf_RING_CS"/>
</dbReference>
<dbReference type="Gene3D" id="2.60.120.920">
    <property type="match status" value="1"/>
</dbReference>
<evidence type="ECO:0000256" key="4">
    <source>
        <dbReference type="ARBA" id="ARBA00022833"/>
    </source>
</evidence>
<dbReference type="SUPFAM" id="SSF49899">
    <property type="entry name" value="Concanavalin A-like lectins/glucanases"/>
    <property type="match status" value="1"/>
</dbReference>
<evidence type="ECO:0000256" key="1">
    <source>
        <dbReference type="ARBA" id="ARBA00022588"/>
    </source>
</evidence>
<dbReference type="SMART" id="SM00449">
    <property type="entry name" value="SPRY"/>
    <property type="match status" value="1"/>
</dbReference>
<dbReference type="SMART" id="SM00184">
    <property type="entry name" value="RING"/>
    <property type="match status" value="1"/>
</dbReference>
<keyword evidence="12" id="KW-1185">Reference proteome</keyword>
<feature type="domain" description="RING-type" evidence="8">
    <location>
        <begin position="34"/>
        <end position="74"/>
    </location>
</feature>
<dbReference type="GO" id="GO:0045087">
    <property type="term" value="P:innate immune response"/>
    <property type="evidence" value="ECO:0007669"/>
    <property type="project" value="UniProtKB-KW"/>
</dbReference>
<evidence type="ECO:0000259" key="8">
    <source>
        <dbReference type="PROSITE" id="PS50089"/>
    </source>
</evidence>
<evidence type="ECO:0000256" key="2">
    <source>
        <dbReference type="ARBA" id="ARBA00022723"/>
    </source>
</evidence>
<evidence type="ECO:0000256" key="6">
    <source>
        <dbReference type="PROSITE-ProRule" id="PRU00024"/>
    </source>
</evidence>
<evidence type="ECO:0000256" key="3">
    <source>
        <dbReference type="ARBA" id="ARBA00022771"/>
    </source>
</evidence>
<evidence type="ECO:0000313" key="11">
    <source>
        <dbReference type="EMBL" id="KAL0964929.1"/>
    </source>
</evidence>
<dbReference type="SMART" id="SM00589">
    <property type="entry name" value="PRY"/>
    <property type="match status" value="1"/>
</dbReference>
<dbReference type="Gene3D" id="4.10.830.40">
    <property type="match status" value="1"/>
</dbReference>
<dbReference type="PANTHER" id="PTHR25465:SF32">
    <property type="entry name" value="BLOODTHIRSTY-RELATED GENE FAMILY, MEMBER 16 ISOFORM X1-RELATED"/>
    <property type="match status" value="1"/>
</dbReference>
<evidence type="ECO:0000313" key="12">
    <source>
        <dbReference type="Proteomes" id="UP001557470"/>
    </source>
</evidence>
<dbReference type="Pfam" id="PF25600">
    <property type="entry name" value="TRIM_CC"/>
    <property type="match status" value="1"/>
</dbReference>
<dbReference type="CDD" id="cd19769">
    <property type="entry name" value="Bbox2_TRIM16-like"/>
    <property type="match status" value="1"/>
</dbReference>
<dbReference type="PROSITE" id="PS50188">
    <property type="entry name" value="B302_SPRY"/>
    <property type="match status" value="1"/>
</dbReference>
<evidence type="ECO:0008006" key="13">
    <source>
        <dbReference type="Google" id="ProtNLM"/>
    </source>
</evidence>
<dbReference type="Pfam" id="PF13765">
    <property type="entry name" value="PRY"/>
    <property type="match status" value="1"/>
</dbReference>
<dbReference type="Pfam" id="PF13445">
    <property type="entry name" value="zf-RING_UBOX"/>
    <property type="match status" value="1"/>
</dbReference>
<accession>A0ABD0W205</accession>
<dbReference type="PROSITE" id="PS50119">
    <property type="entry name" value="ZF_BBOX"/>
    <property type="match status" value="1"/>
</dbReference>
<evidence type="ECO:0000259" key="9">
    <source>
        <dbReference type="PROSITE" id="PS50119"/>
    </source>
</evidence>
<feature type="coiled-coil region" evidence="7">
    <location>
        <begin position="232"/>
        <end position="313"/>
    </location>
</feature>
<dbReference type="Gene3D" id="3.30.160.60">
    <property type="entry name" value="Classic Zinc Finger"/>
    <property type="match status" value="1"/>
</dbReference>
<dbReference type="Proteomes" id="UP001557470">
    <property type="component" value="Unassembled WGS sequence"/>
</dbReference>
<dbReference type="InterPro" id="IPR013083">
    <property type="entry name" value="Znf_RING/FYVE/PHD"/>
</dbReference>
<sequence>MLLEFDRKGQRYYPLTQADMASSSSVLSEEQFLCSICLDVFTEPVSIPCGHNFCKACIITYWDSNDLCQCPMCKKTFDKRPDLFINTLISEMADHFRKSVKKSNSNEELHPNLSGEVFCDICTETKFKALKSCLVCLTSYCETHLEPHHIAPALKKHKLINPVENLEDRMCKKHDRLLEQFCRTDQTCLCLLCLNTDHMSHETVLLEEEYIEVMSILGKTEADIQQMIQERLQKVQEIKHSVELSRKDAERQISDSVEVFTALVCSLEKIQAELLEVIKEKQRAAERQAEGLIKELEQEVTELKRRCSDLEQLSHTEDHLHLLQSFTSLCTPPPTKDWSEISVPSDLCVQGTVRSAVSQLEETVVREVTRLCDAELKSLHQYEVDVTLDPDTAHRKLILSDDGKQVKHGDKKQNVPGNLKRFNVAVCVLGKEGFSSGRFYYEVMVKRKTDWTLGVARESVNRKGKITLSPKHGYWSVWLRNGDEYEALTDHIVPLSLRQKPQKVGVFVDCEEGLVSFYDVEARSHIYSFTGCSFTEKLYPYFSPGLNDGVKNSAPLITSTVNHTD</sequence>
<dbReference type="InterPro" id="IPR006574">
    <property type="entry name" value="PRY"/>
</dbReference>
<dbReference type="FunFam" id="2.60.120.920:FF:000004">
    <property type="entry name" value="Butyrophilin subfamily 1 member A1"/>
    <property type="match status" value="1"/>
</dbReference>
<keyword evidence="4" id="KW-0862">Zinc</keyword>
<keyword evidence="3 6" id="KW-0863">Zinc-finger</keyword>
<keyword evidence="5" id="KW-0391">Immunity</keyword>
<evidence type="ECO:0000256" key="5">
    <source>
        <dbReference type="ARBA" id="ARBA00022859"/>
    </source>
</evidence>
<comment type="caution">
    <text evidence="11">The sequence shown here is derived from an EMBL/GenBank/DDBJ whole genome shotgun (WGS) entry which is preliminary data.</text>
</comment>
<keyword evidence="2" id="KW-0479">Metal-binding</keyword>
<dbReference type="InterPro" id="IPR001870">
    <property type="entry name" value="B30.2/SPRY"/>
</dbReference>
<dbReference type="SUPFAM" id="SSF57845">
    <property type="entry name" value="B-box zinc-binding domain"/>
    <property type="match status" value="1"/>
</dbReference>
<dbReference type="PROSITE" id="PS50089">
    <property type="entry name" value="ZF_RING_2"/>
    <property type="match status" value="1"/>
</dbReference>
<feature type="domain" description="B box-type" evidence="9">
    <location>
        <begin position="166"/>
        <end position="206"/>
    </location>
</feature>
<gene>
    <name evidence="11" type="ORF">UPYG_G00274570</name>
</gene>
<dbReference type="InterPro" id="IPR043136">
    <property type="entry name" value="B30.2/SPRY_sf"/>
</dbReference>
<dbReference type="InterPro" id="IPR000315">
    <property type="entry name" value="Znf_B-box"/>
</dbReference>
<dbReference type="Gene3D" id="3.30.40.10">
    <property type="entry name" value="Zinc/RING finger domain, C3HC4 (zinc finger)"/>
    <property type="match status" value="1"/>
</dbReference>
<protein>
    <recommendedName>
        <fullName evidence="13">E3 ubiquitin-protein ligase TRIM39-like</fullName>
    </recommendedName>
</protein>
<dbReference type="SMART" id="SM00336">
    <property type="entry name" value="BBOX"/>
    <property type="match status" value="1"/>
</dbReference>
<dbReference type="Pfam" id="PF00643">
    <property type="entry name" value="zf-B_box"/>
    <property type="match status" value="1"/>
</dbReference>
<feature type="domain" description="B30.2/SPRY" evidence="10">
    <location>
        <begin position="366"/>
        <end position="561"/>
    </location>
</feature>
<dbReference type="InterPro" id="IPR051051">
    <property type="entry name" value="E3_ubiq-ligase_TRIM/RNF"/>
</dbReference>
<dbReference type="InterPro" id="IPR058030">
    <property type="entry name" value="TRIM8/14/16/25/29/45/65_CC"/>
</dbReference>
<dbReference type="EMBL" id="JAGEUA010000009">
    <property type="protein sequence ID" value="KAL0964929.1"/>
    <property type="molecule type" value="Genomic_DNA"/>
</dbReference>
<dbReference type="PRINTS" id="PR01407">
    <property type="entry name" value="BUTYPHLNCDUF"/>
</dbReference>
<dbReference type="PANTHER" id="PTHR25465">
    <property type="entry name" value="B-BOX DOMAIN CONTAINING"/>
    <property type="match status" value="1"/>
</dbReference>
<evidence type="ECO:0000256" key="7">
    <source>
        <dbReference type="SAM" id="Coils"/>
    </source>
</evidence>
<dbReference type="GO" id="GO:0008270">
    <property type="term" value="F:zinc ion binding"/>
    <property type="evidence" value="ECO:0007669"/>
    <property type="project" value="UniProtKB-KW"/>
</dbReference>
<dbReference type="InterPro" id="IPR013320">
    <property type="entry name" value="ConA-like_dom_sf"/>
</dbReference>